<dbReference type="EMBL" id="JAIWOZ010000003">
    <property type="protein sequence ID" value="KAH6608160.1"/>
    <property type="molecule type" value="Genomic_DNA"/>
</dbReference>
<evidence type="ECO:0000313" key="2">
    <source>
        <dbReference type="Proteomes" id="UP000827724"/>
    </source>
</evidence>
<reference evidence="1" key="1">
    <citation type="submission" date="2021-08" db="EMBL/GenBank/DDBJ databases">
        <title>Chromosome-Level Trichoderma cornu-damae using Hi-C Data.</title>
        <authorList>
            <person name="Kim C.S."/>
        </authorList>
    </citation>
    <scope>NUCLEOTIDE SEQUENCE</scope>
    <source>
        <strain evidence="1">KA19-0412C</strain>
    </source>
</reference>
<evidence type="ECO:0000313" key="1">
    <source>
        <dbReference type="EMBL" id="KAH6608160.1"/>
    </source>
</evidence>
<proteinExistence type="predicted"/>
<feature type="non-terminal residue" evidence="1">
    <location>
        <position position="261"/>
    </location>
</feature>
<sequence length="261" mass="27509">EIADFDLAWGSLLIFFDNQALVAVLGPEDLLEIVRDACLDALEFRHAHGPQVLAHVAVPILAAPDARAVLFALAHAGDVDEHAVAGVDPAAVDDVRAVAAAEVDVVRVDVEQIRLGDAVEDVRVLRSVHVVADPLHGVVGHLDVQVVVPRHDLAVPPPAQQRAVGQPRLDAVLVQSRQVAADQLAQHVAVLDVGDLGLEVAIVVVAQRQAAAGLDEVGEASAAEPAKAARRSEVTDGGIMVAAVAGEQRDEEEKRMAFSRR</sequence>
<keyword evidence="2" id="KW-1185">Reference proteome</keyword>
<gene>
    <name evidence="1" type="ORF">Trco_004473</name>
</gene>
<dbReference type="Proteomes" id="UP000827724">
    <property type="component" value="Unassembled WGS sequence"/>
</dbReference>
<name>A0A9P8QR26_9HYPO</name>
<accession>A0A9P8QR26</accession>
<comment type="caution">
    <text evidence="1">The sequence shown here is derived from an EMBL/GenBank/DDBJ whole genome shotgun (WGS) entry which is preliminary data.</text>
</comment>
<organism evidence="1 2">
    <name type="scientific">Trichoderma cornu-damae</name>
    <dbReference type="NCBI Taxonomy" id="654480"/>
    <lineage>
        <taxon>Eukaryota</taxon>
        <taxon>Fungi</taxon>
        <taxon>Dikarya</taxon>
        <taxon>Ascomycota</taxon>
        <taxon>Pezizomycotina</taxon>
        <taxon>Sordariomycetes</taxon>
        <taxon>Hypocreomycetidae</taxon>
        <taxon>Hypocreales</taxon>
        <taxon>Hypocreaceae</taxon>
        <taxon>Trichoderma</taxon>
    </lineage>
</organism>
<protein>
    <submittedName>
        <fullName evidence="1">Uncharacterized protein</fullName>
    </submittedName>
</protein>
<dbReference type="AlphaFoldDB" id="A0A9P8QR26"/>